<keyword evidence="6" id="KW-1185">Reference proteome</keyword>
<feature type="region of interest" description="Disordered" evidence="4">
    <location>
        <begin position="22"/>
        <end position="69"/>
    </location>
</feature>
<dbReference type="CDD" id="cd03784">
    <property type="entry name" value="GT1_Gtf-like"/>
    <property type="match status" value="1"/>
</dbReference>
<dbReference type="GO" id="GO:0035251">
    <property type="term" value="F:UDP-glucosyltransferase activity"/>
    <property type="evidence" value="ECO:0007669"/>
    <property type="project" value="TreeGrafter"/>
</dbReference>
<gene>
    <name evidence="5" type="ORF">BV898_03180</name>
</gene>
<feature type="compositionally biased region" description="Polar residues" evidence="4">
    <location>
        <begin position="59"/>
        <end position="69"/>
    </location>
</feature>
<keyword evidence="3" id="KW-0328">Glycosyltransferase</keyword>
<keyword evidence="2 3" id="KW-0808">Transferase</keyword>
<comment type="similarity">
    <text evidence="1 3">Belongs to the UDP-glycosyltransferase family.</text>
</comment>
<reference evidence="6" key="1">
    <citation type="submission" date="2017-01" db="EMBL/GenBank/DDBJ databases">
        <title>Comparative genomics of anhydrobiosis in the tardigrade Hypsibius dujardini.</title>
        <authorList>
            <person name="Yoshida Y."/>
            <person name="Koutsovoulos G."/>
            <person name="Laetsch D."/>
            <person name="Stevens L."/>
            <person name="Kumar S."/>
            <person name="Horikawa D."/>
            <person name="Ishino K."/>
            <person name="Komine S."/>
            <person name="Tomita M."/>
            <person name="Blaxter M."/>
            <person name="Arakawa K."/>
        </authorList>
    </citation>
    <scope>NUCLEOTIDE SEQUENCE [LARGE SCALE GENOMIC DNA]</scope>
    <source>
        <strain evidence="6">Z151</strain>
    </source>
</reference>
<dbReference type="EMBL" id="MTYJ01000015">
    <property type="protein sequence ID" value="OQV22741.1"/>
    <property type="molecule type" value="Genomic_DNA"/>
</dbReference>
<accession>A0A1W0X5Y1</accession>
<comment type="caution">
    <text evidence="5">The sequence shown here is derived from an EMBL/GenBank/DDBJ whole genome shotgun (WGS) entry which is preliminary data.</text>
</comment>
<dbReference type="OrthoDB" id="5835829at2759"/>
<dbReference type="PROSITE" id="PS00375">
    <property type="entry name" value="UDPGT"/>
    <property type="match status" value="1"/>
</dbReference>
<dbReference type="Gene3D" id="3.40.50.2000">
    <property type="entry name" value="Glycogen Phosphorylase B"/>
    <property type="match status" value="3"/>
</dbReference>
<name>A0A1W0X5Y1_HYPEX</name>
<evidence type="ECO:0000256" key="3">
    <source>
        <dbReference type="RuleBase" id="RU003718"/>
    </source>
</evidence>
<evidence type="ECO:0000256" key="2">
    <source>
        <dbReference type="ARBA" id="ARBA00022679"/>
    </source>
</evidence>
<evidence type="ECO:0000256" key="4">
    <source>
        <dbReference type="SAM" id="MobiDB-lite"/>
    </source>
</evidence>
<organism evidence="5 6">
    <name type="scientific">Hypsibius exemplaris</name>
    <name type="common">Freshwater tardigrade</name>
    <dbReference type="NCBI Taxonomy" id="2072580"/>
    <lineage>
        <taxon>Eukaryota</taxon>
        <taxon>Metazoa</taxon>
        <taxon>Ecdysozoa</taxon>
        <taxon>Tardigrada</taxon>
        <taxon>Eutardigrada</taxon>
        <taxon>Parachela</taxon>
        <taxon>Hypsibioidea</taxon>
        <taxon>Hypsibiidae</taxon>
        <taxon>Hypsibius</taxon>
    </lineage>
</organism>
<dbReference type="SUPFAM" id="SSF53756">
    <property type="entry name" value="UDP-Glycosyltransferase/glycogen phosphorylase"/>
    <property type="match status" value="2"/>
</dbReference>
<dbReference type="InterPro" id="IPR002213">
    <property type="entry name" value="UDP_glucos_trans"/>
</dbReference>
<dbReference type="Proteomes" id="UP000192578">
    <property type="component" value="Unassembled WGS sequence"/>
</dbReference>
<evidence type="ECO:0000313" key="6">
    <source>
        <dbReference type="Proteomes" id="UP000192578"/>
    </source>
</evidence>
<evidence type="ECO:0000256" key="1">
    <source>
        <dbReference type="ARBA" id="ARBA00009995"/>
    </source>
</evidence>
<evidence type="ECO:0000313" key="5">
    <source>
        <dbReference type="EMBL" id="OQV22741.1"/>
    </source>
</evidence>
<proteinExistence type="inferred from homology"/>
<dbReference type="AlphaFoldDB" id="A0A1W0X5Y1"/>
<dbReference type="InterPro" id="IPR035595">
    <property type="entry name" value="UDP_glycos_trans_CS"/>
</dbReference>
<sequence length="574" mass="62678">MAAVEPKHILLTSLPLYGHAASPSWRETDPSSSRQICRRGGQPQNSPQGNRSRRVRSLRTGSPKDTLSHSTTKVFVSHCGWNNTLEASPYGFLMVAWPMFGDQLMNAEWLEKEGVGKLLHGSRIVQGHPSLTTAFRLAFFACSDITHGHLIPLLELAKKIVPFHNVTFAVSECFVGEIQQKQLVPDGLFPIIGIADGVQYNKRSPDAVVSKVVPGAELFFKNFVIGNKNSSIDAVIAGDMLSPALHILHQHKIPFFSFNTGSSGRMLHYLSITPETAVCSAGEAQVFHRIPSPGAQVPPLTDTMKKMFMPMHEVVPLSHGVIANTVSELEETFVSAIQTHSDMKGISLFNVGPLFPDHEALSADRSEEQIKVLQWLNEKEPRSVVYVSFGTLGGQNNKYIKTIAGALAAIGRPFIYSLAKDFQHLIPEDCIGDNLVLAWAPQKAILQHPSTAVFLSHCGWNSTIESLVCGVPVVAWPLRNDQEMNALLLVEKATGVLIEGAGESSNTVITVETVEQAIREVGHFEDGVVSSSRENTFRTAAEIWRVKMEGAVAGQNANSQGDFAKLITKLSQLP</sequence>
<dbReference type="PANTHER" id="PTHR48047">
    <property type="entry name" value="GLYCOSYLTRANSFERASE"/>
    <property type="match status" value="1"/>
</dbReference>
<dbReference type="Pfam" id="PF00201">
    <property type="entry name" value="UDPGT"/>
    <property type="match status" value="2"/>
</dbReference>
<protein>
    <submittedName>
        <fullName evidence="5">UDP-glycosyltransferase 71A15</fullName>
    </submittedName>
</protein>